<feature type="compositionally biased region" description="Polar residues" evidence="2">
    <location>
        <begin position="14"/>
        <end position="23"/>
    </location>
</feature>
<dbReference type="GO" id="GO:0006085">
    <property type="term" value="P:acetyl-CoA biosynthetic process"/>
    <property type="evidence" value="ECO:0007669"/>
    <property type="project" value="TreeGrafter"/>
</dbReference>
<organism evidence="4 5">
    <name type="scientific">Emiliania huxleyi (strain CCMP1516)</name>
    <dbReference type="NCBI Taxonomy" id="280463"/>
    <lineage>
        <taxon>Eukaryota</taxon>
        <taxon>Haptista</taxon>
        <taxon>Haptophyta</taxon>
        <taxon>Prymnesiophyceae</taxon>
        <taxon>Isochrysidales</taxon>
        <taxon>Noelaerhabdaceae</taxon>
        <taxon>Emiliania</taxon>
    </lineage>
</organism>
<dbReference type="Pfam" id="PF00501">
    <property type="entry name" value="AMP-binding"/>
    <property type="match status" value="1"/>
</dbReference>
<dbReference type="KEGG" id="ehx:EMIHUDRAFT_248158"/>
<evidence type="ECO:0000256" key="1">
    <source>
        <dbReference type="ARBA" id="ARBA00013275"/>
    </source>
</evidence>
<dbReference type="AlphaFoldDB" id="A0A0D3II98"/>
<dbReference type="STRING" id="2903.R1BM44"/>
<dbReference type="EnsemblProtists" id="EOD10983">
    <property type="protein sequence ID" value="EOD10983"/>
    <property type="gene ID" value="EMIHUDRAFT_248158"/>
</dbReference>
<dbReference type="HOGENOM" id="CLU_000022_3_6_1"/>
<dbReference type="GO" id="GO:0005829">
    <property type="term" value="C:cytosol"/>
    <property type="evidence" value="ECO:0007669"/>
    <property type="project" value="TreeGrafter"/>
</dbReference>
<dbReference type="PROSITE" id="PS00455">
    <property type="entry name" value="AMP_BINDING"/>
    <property type="match status" value="1"/>
</dbReference>
<feature type="compositionally biased region" description="Basic and acidic residues" evidence="2">
    <location>
        <begin position="1"/>
        <end position="10"/>
    </location>
</feature>
<sequence length="575" mass="60455">MCTSTKRSDGEPDVNTSPPNSGATARDSEGAAQEWPAAAADNARRLRVSSNAQATALQTSANTDPSGLWGPLAARSLYFFHDQRRAWLRLDQASGQWLGWAADGASAAGLSGGAAAWSPWGAVVRQEGGPHTARWFVGAKTNAAFNECDEPVLAGGGAETAFLCEPVSGPARRLSRRELLLRSTLAARALRDALGTTPSPRIAVHLPNGEEAVVWIQAAKRIGVPFVAVAAGTSAMTLSSRLEDVGAALLITSSGLAAASREAAAATPRPPRALLAGPASGDEDWSDRELVSLLWRVEPPVPVEASHPLFILYTSGSTGKPKGIVHSHAGFQLGLAAPAASPPVAGFATASESPDAAASTAAAARAAPPSTGDVLLVIATPGWITGQAYMISAALLSRTPSVLLDGSPVSPPDRFAAVIARHRVSVLKAGSTFLRMIMTNPEAEAMLARHDLSSLRLGTFCAEPVNSVVHDFAMRHLTPNYINSYWATEHGGIVWSRCHGNDDQPLQPDARSWPLPWIDAAVLVADGEGWREAAAGEKGEVVIRRPYPYMALTVRRPRCDRAHEGMRRANGVAEP</sequence>
<keyword evidence="5" id="KW-1185">Reference proteome</keyword>
<evidence type="ECO:0000313" key="4">
    <source>
        <dbReference type="EnsemblProtists" id="EOD10983"/>
    </source>
</evidence>
<proteinExistence type="predicted"/>
<dbReference type="GeneID" id="17257137"/>
<protein>
    <recommendedName>
        <fullName evidence="1">acetate--CoA ligase</fullName>
        <ecNumber evidence="1">6.2.1.1</ecNumber>
    </recommendedName>
</protein>
<dbReference type="PANTHER" id="PTHR24095:SF14">
    <property type="entry name" value="ACETYL-COENZYME A SYNTHETASE 1"/>
    <property type="match status" value="1"/>
</dbReference>
<accession>A0A0D3II98</accession>
<dbReference type="RefSeq" id="XP_005763412.1">
    <property type="nucleotide sequence ID" value="XM_005763355.1"/>
</dbReference>
<name>A0A0D3II98_EMIH1</name>
<evidence type="ECO:0000259" key="3">
    <source>
        <dbReference type="Pfam" id="PF00501"/>
    </source>
</evidence>
<reference evidence="5" key="1">
    <citation type="journal article" date="2013" name="Nature">
        <title>Pan genome of the phytoplankton Emiliania underpins its global distribution.</title>
        <authorList>
            <person name="Read B.A."/>
            <person name="Kegel J."/>
            <person name="Klute M.J."/>
            <person name="Kuo A."/>
            <person name="Lefebvre S.C."/>
            <person name="Maumus F."/>
            <person name="Mayer C."/>
            <person name="Miller J."/>
            <person name="Monier A."/>
            <person name="Salamov A."/>
            <person name="Young J."/>
            <person name="Aguilar M."/>
            <person name="Claverie J.M."/>
            <person name="Frickenhaus S."/>
            <person name="Gonzalez K."/>
            <person name="Herman E.K."/>
            <person name="Lin Y.C."/>
            <person name="Napier J."/>
            <person name="Ogata H."/>
            <person name="Sarno A.F."/>
            <person name="Shmutz J."/>
            <person name="Schroeder D."/>
            <person name="de Vargas C."/>
            <person name="Verret F."/>
            <person name="von Dassow P."/>
            <person name="Valentin K."/>
            <person name="Van de Peer Y."/>
            <person name="Wheeler G."/>
            <person name="Dacks J.B."/>
            <person name="Delwiche C.F."/>
            <person name="Dyhrman S.T."/>
            <person name="Glockner G."/>
            <person name="John U."/>
            <person name="Richards T."/>
            <person name="Worden A.Z."/>
            <person name="Zhang X."/>
            <person name="Grigoriev I.V."/>
            <person name="Allen A.E."/>
            <person name="Bidle K."/>
            <person name="Borodovsky M."/>
            <person name="Bowler C."/>
            <person name="Brownlee C."/>
            <person name="Cock J.M."/>
            <person name="Elias M."/>
            <person name="Gladyshev V.N."/>
            <person name="Groth M."/>
            <person name="Guda C."/>
            <person name="Hadaegh A."/>
            <person name="Iglesias-Rodriguez M.D."/>
            <person name="Jenkins J."/>
            <person name="Jones B.M."/>
            <person name="Lawson T."/>
            <person name="Leese F."/>
            <person name="Lindquist E."/>
            <person name="Lobanov A."/>
            <person name="Lomsadze A."/>
            <person name="Malik S.B."/>
            <person name="Marsh M.E."/>
            <person name="Mackinder L."/>
            <person name="Mock T."/>
            <person name="Mueller-Roeber B."/>
            <person name="Pagarete A."/>
            <person name="Parker M."/>
            <person name="Probert I."/>
            <person name="Quesneville H."/>
            <person name="Raines C."/>
            <person name="Rensing S.A."/>
            <person name="Riano-Pachon D.M."/>
            <person name="Richier S."/>
            <person name="Rokitta S."/>
            <person name="Shiraiwa Y."/>
            <person name="Soanes D.M."/>
            <person name="van der Giezen M."/>
            <person name="Wahlund T.M."/>
            <person name="Williams B."/>
            <person name="Wilson W."/>
            <person name="Wolfe G."/>
            <person name="Wurch L.L."/>
        </authorList>
    </citation>
    <scope>NUCLEOTIDE SEQUENCE</scope>
</reference>
<reference evidence="4" key="2">
    <citation type="submission" date="2024-10" db="UniProtKB">
        <authorList>
            <consortium name="EnsemblProtists"/>
        </authorList>
    </citation>
    <scope>IDENTIFICATION</scope>
</reference>
<dbReference type="Gene3D" id="3.40.50.12780">
    <property type="entry name" value="N-terminal domain of ligase-like"/>
    <property type="match status" value="1"/>
</dbReference>
<dbReference type="PaxDb" id="2903-EOD10983"/>
<feature type="region of interest" description="Disordered" evidence="2">
    <location>
        <begin position="262"/>
        <end position="284"/>
    </location>
</feature>
<feature type="region of interest" description="Disordered" evidence="2">
    <location>
        <begin position="1"/>
        <end position="40"/>
    </location>
</feature>
<dbReference type="Proteomes" id="UP000013827">
    <property type="component" value="Unassembled WGS sequence"/>
</dbReference>
<dbReference type="PANTHER" id="PTHR24095">
    <property type="entry name" value="ACETYL-COENZYME A SYNTHETASE"/>
    <property type="match status" value="1"/>
</dbReference>
<feature type="compositionally biased region" description="Low complexity" evidence="2">
    <location>
        <begin position="262"/>
        <end position="280"/>
    </location>
</feature>
<dbReference type="InterPro" id="IPR020845">
    <property type="entry name" value="AMP-binding_CS"/>
</dbReference>
<evidence type="ECO:0000313" key="5">
    <source>
        <dbReference type="Proteomes" id="UP000013827"/>
    </source>
</evidence>
<feature type="compositionally biased region" description="Low complexity" evidence="2">
    <location>
        <begin position="31"/>
        <end position="40"/>
    </location>
</feature>
<dbReference type="eggNOG" id="KOG1175">
    <property type="taxonomic scope" value="Eukaryota"/>
</dbReference>
<dbReference type="GO" id="GO:0003987">
    <property type="term" value="F:acetate-CoA ligase activity"/>
    <property type="evidence" value="ECO:0007669"/>
    <property type="project" value="UniProtKB-EC"/>
</dbReference>
<dbReference type="InterPro" id="IPR000873">
    <property type="entry name" value="AMP-dep_synth/lig_dom"/>
</dbReference>
<dbReference type="SUPFAM" id="SSF56801">
    <property type="entry name" value="Acetyl-CoA synthetase-like"/>
    <property type="match status" value="1"/>
</dbReference>
<dbReference type="InterPro" id="IPR042099">
    <property type="entry name" value="ANL_N_sf"/>
</dbReference>
<dbReference type="EC" id="6.2.1.1" evidence="1"/>
<feature type="domain" description="AMP-dependent synthetase/ligase" evidence="3">
    <location>
        <begin position="164"/>
        <end position="547"/>
    </location>
</feature>
<evidence type="ECO:0000256" key="2">
    <source>
        <dbReference type="SAM" id="MobiDB-lite"/>
    </source>
</evidence>